<reference evidence="1 2" key="1">
    <citation type="journal article" date="2016" name="Nat. Commun.">
        <title>Thousands of microbial genomes shed light on interconnected biogeochemical processes in an aquifer system.</title>
        <authorList>
            <person name="Anantharaman K."/>
            <person name="Brown C.T."/>
            <person name="Hug L.A."/>
            <person name="Sharon I."/>
            <person name="Castelle C.J."/>
            <person name="Probst A.J."/>
            <person name="Thomas B.C."/>
            <person name="Singh A."/>
            <person name="Wilkins M.J."/>
            <person name="Karaoz U."/>
            <person name="Brodie E.L."/>
            <person name="Williams K.H."/>
            <person name="Hubbard S.S."/>
            <person name="Banfield J.F."/>
        </authorList>
    </citation>
    <scope>NUCLEOTIDE SEQUENCE [LARGE SCALE GENOMIC DNA]</scope>
</reference>
<evidence type="ECO:0008006" key="3">
    <source>
        <dbReference type="Google" id="ProtNLM"/>
    </source>
</evidence>
<protein>
    <recommendedName>
        <fullName evidence="3">Methyltransferase type 11 domain-containing protein</fullName>
    </recommendedName>
</protein>
<gene>
    <name evidence="1" type="ORF">A2654_02135</name>
</gene>
<dbReference type="InterPro" id="IPR029063">
    <property type="entry name" value="SAM-dependent_MTases_sf"/>
</dbReference>
<dbReference type="Gene3D" id="3.40.50.150">
    <property type="entry name" value="Vaccinia Virus protein VP39"/>
    <property type="match status" value="1"/>
</dbReference>
<dbReference type="Proteomes" id="UP000178721">
    <property type="component" value="Unassembled WGS sequence"/>
</dbReference>
<dbReference type="AlphaFoldDB" id="A0A1G2E2F9"/>
<accession>A0A1G2E2F9</accession>
<name>A0A1G2E2F9_9BACT</name>
<dbReference type="SUPFAM" id="SSF53335">
    <property type="entry name" value="S-adenosyl-L-methionine-dependent methyltransferases"/>
    <property type="match status" value="1"/>
</dbReference>
<comment type="caution">
    <text evidence="1">The sequence shown here is derived from an EMBL/GenBank/DDBJ whole genome shotgun (WGS) entry which is preliminary data.</text>
</comment>
<organism evidence="1 2">
    <name type="scientific">Candidatus Nealsonbacteria bacterium RIFCSPHIGHO2_01_FULL_43_31</name>
    <dbReference type="NCBI Taxonomy" id="1801665"/>
    <lineage>
        <taxon>Bacteria</taxon>
        <taxon>Candidatus Nealsoniibacteriota</taxon>
    </lineage>
</organism>
<evidence type="ECO:0000313" key="1">
    <source>
        <dbReference type="EMBL" id="OGZ19993.1"/>
    </source>
</evidence>
<evidence type="ECO:0000313" key="2">
    <source>
        <dbReference type="Proteomes" id="UP000178721"/>
    </source>
</evidence>
<sequence>MIFSLRKIKNNLIVNIRQLIFRLDEKFPLIGRPLVIGWRFFCILKFITEKKALKFKARLEYSADKLDFDKICWANPQKIKYCLRKAFNKWQNYGKILEGNWDQPGPRFEELDSYQASKQRFLEGKKWEETKFYQRILGYISSGEINRGCSNKEELDERFKKIDLLYDQIKENGYKSKKELYSPQGWLEELEQPLAILDDVSVAVGREGQFLFIDGRHRLSIAKLLNLPEIPIRIITRHRKWMDFRKELIAFSKNYQGGELYQPLTHPDLQDIPHHRQDERLPMIKNNLSVKNGTLLDIGANLGYFCHKFEDEGLACYALEENRMCLYFLNKLKIAEKRKFKIIPQSIFEYQKNKEIVFDAVLALSIFHHFLEKKDAYLNLIKLLKRLKAKELFFESYVPKEFGSRPFYQKYTPDQFVDFIIANSCFKKAELLGKSIEGRPLYKFTC</sequence>
<dbReference type="EMBL" id="MHMA01000029">
    <property type="protein sequence ID" value="OGZ19993.1"/>
    <property type="molecule type" value="Genomic_DNA"/>
</dbReference>
<proteinExistence type="predicted"/>